<dbReference type="NCBIfam" id="TIGR01409">
    <property type="entry name" value="TAT_signal_seq"/>
    <property type="match status" value="1"/>
</dbReference>
<evidence type="ECO:0000256" key="4">
    <source>
        <dbReference type="ARBA" id="ARBA00023002"/>
    </source>
</evidence>
<sequence length="566" mass="58195">MGIENASLERRSFLKGIAALGAAAGATALAGCSPQPGSSSESLSQTGSSDNGGAAHSWEMAPEPIDEANIVETIDADVVIVGAGMAGMAAFMHAAEQGVRTVIIEKRDSFSARGLDFAAVGTKVQKEAGVEIDKGQLVNDLVKASGYKADGSLIKLWADHSGEVFDRLIDMIVADGGAVALGAGSSASANAEDFTTRTYPTDHTFGTGMTGPGDVIGHMEKVGLEAGGQVMYNTKAEQLQKDGDRVSAVFATNADGNTVKITASKGVILATGDYGNNAEMVEAWCPLAAGAEGNVYPAPEANTGDGINMALWAGGAIQPGAHAAMIHPIFGGGAMSTASYLKVNESGVRFCNENTTLPGISNMYLTSKDHKVWSIFDDDFETQMPAMSALSNYNNNTAGPLTAMFGTGDADPANPPTPTEVVSYCLENGSTVKADSLSELAAAMGVPADALEATVARYNELVNAGVDEDFGKNADDLKPIVKAPFYASALTAKVLVIASGLNVNSQMQVLSTEDEPLEGLYAVGNVMGNFFANDYPICAPGLSHGRCLTLGALLGRAVATGQPLGA</sequence>
<name>A0ABU6IG31_9ACTN</name>
<dbReference type="Pfam" id="PF00890">
    <property type="entry name" value="FAD_binding_2"/>
    <property type="match status" value="1"/>
</dbReference>
<organism evidence="7 8">
    <name type="scientific">Adlercreutzia wanghongyangiae</name>
    <dbReference type="NCBI Taxonomy" id="3111451"/>
    <lineage>
        <taxon>Bacteria</taxon>
        <taxon>Bacillati</taxon>
        <taxon>Actinomycetota</taxon>
        <taxon>Coriobacteriia</taxon>
        <taxon>Eggerthellales</taxon>
        <taxon>Eggerthellaceae</taxon>
        <taxon>Adlercreutzia</taxon>
    </lineage>
</organism>
<evidence type="ECO:0000313" key="7">
    <source>
        <dbReference type="EMBL" id="MEC4175395.1"/>
    </source>
</evidence>
<dbReference type="SUPFAM" id="SSF51905">
    <property type="entry name" value="FAD/NAD(P)-binding domain"/>
    <property type="match status" value="1"/>
</dbReference>
<evidence type="ECO:0000256" key="2">
    <source>
        <dbReference type="ARBA" id="ARBA00022630"/>
    </source>
</evidence>
<reference evidence="7 8" key="1">
    <citation type="submission" date="2024-01" db="EMBL/GenBank/DDBJ databases">
        <title>novel species in genus Adlercreutzia.</title>
        <authorList>
            <person name="Liu X."/>
        </authorList>
    </citation>
    <scope>NUCLEOTIDE SEQUENCE [LARGE SCALE GENOMIC DNA]</scope>
    <source>
        <strain evidence="7 8">R7</strain>
    </source>
</reference>
<dbReference type="Proteomes" id="UP001349994">
    <property type="component" value="Unassembled WGS sequence"/>
</dbReference>
<proteinExistence type="predicted"/>
<dbReference type="InterPro" id="IPR003953">
    <property type="entry name" value="FAD-dep_OxRdtase_2_FAD-bd"/>
</dbReference>
<keyword evidence="4" id="KW-0560">Oxidoreductase</keyword>
<evidence type="ECO:0000256" key="5">
    <source>
        <dbReference type="SAM" id="MobiDB-lite"/>
    </source>
</evidence>
<evidence type="ECO:0000313" key="8">
    <source>
        <dbReference type="Proteomes" id="UP001349994"/>
    </source>
</evidence>
<dbReference type="InterPro" id="IPR036188">
    <property type="entry name" value="FAD/NAD-bd_sf"/>
</dbReference>
<evidence type="ECO:0000259" key="6">
    <source>
        <dbReference type="Pfam" id="PF00890"/>
    </source>
</evidence>
<comment type="caution">
    <text evidence="7">The sequence shown here is derived from an EMBL/GenBank/DDBJ whole genome shotgun (WGS) entry which is preliminary data.</text>
</comment>
<feature type="region of interest" description="Disordered" evidence="5">
    <location>
        <begin position="30"/>
        <end position="58"/>
    </location>
</feature>
<dbReference type="InterPro" id="IPR006311">
    <property type="entry name" value="TAT_signal"/>
</dbReference>
<keyword evidence="8" id="KW-1185">Reference proteome</keyword>
<dbReference type="PANTHER" id="PTHR43400">
    <property type="entry name" value="FUMARATE REDUCTASE"/>
    <property type="match status" value="1"/>
</dbReference>
<evidence type="ECO:0000256" key="1">
    <source>
        <dbReference type="ARBA" id="ARBA00001974"/>
    </source>
</evidence>
<dbReference type="Gene3D" id="3.90.700.10">
    <property type="entry name" value="Succinate dehydrogenase/fumarate reductase flavoprotein, catalytic domain"/>
    <property type="match status" value="1"/>
</dbReference>
<feature type="domain" description="FAD-dependent oxidoreductase 2 FAD-binding" evidence="6">
    <location>
        <begin position="77"/>
        <end position="538"/>
    </location>
</feature>
<keyword evidence="2" id="KW-0285">Flavoprotein</keyword>
<gene>
    <name evidence="7" type="ORF">VIN30_02900</name>
</gene>
<dbReference type="InterPro" id="IPR050315">
    <property type="entry name" value="FAD-oxidoreductase_2"/>
</dbReference>
<keyword evidence="3" id="KW-0274">FAD</keyword>
<dbReference type="InterPro" id="IPR027477">
    <property type="entry name" value="Succ_DH/fumarate_Rdtase_cat_sf"/>
</dbReference>
<accession>A0ABU6IG31</accession>
<dbReference type="Gene3D" id="3.50.50.60">
    <property type="entry name" value="FAD/NAD(P)-binding domain"/>
    <property type="match status" value="1"/>
</dbReference>
<comment type="cofactor">
    <cofactor evidence="1">
        <name>FAD</name>
        <dbReference type="ChEBI" id="CHEBI:57692"/>
    </cofactor>
</comment>
<feature type="compositionally biased region" description="Low complexity" evidence="5">
    <location>
        <begin position="30"/>
        <end position="49"/>
    </location>
</feature>
<dbReference type="EMBL" id="JAYMFF010000003">
    <property type="protein sequence ID" value="MEC4175395.1"/>
    <property type="molecule type" value="Genomic_DNA"/>
</dbReference>
<dbReference type="SUPFAM" id="SSF56425">
    <property type="entry name" value="Succinate dehydrogenase/fumarate reductase flavoprotein, catalytic domain"/>
    <property type="match status" value="1"/>
</dbReference>
<dbReference type="InterPro" id="IPR019546">
    <property type="entry name" value="TAT_signal_bac_arc"/>
</dbReference>
<dbReference type="PROSITE" id="PS51318">
    <property type="entry name" value="TAT"/>
    <property type="match status" value="1"/>
</dbReference>
<evidence type="ECO:0000256" key="3">
    <source>
        <dbReference type="ARBA" id="ARBA00022827"/>
    </source>
</evidence>
<dbReference type="RefSeq" id="WP_338209148.1">
    <property type="nucleotide sequence ID" value="NZ_JAYMFF010000003.1"/>
</dbReference>
<protein>
    <submittedName>
        <fullName evidence="7">FAD-dependent oxidoreductase</fullName>
    </submittedName>
</protein>
<dbReference type="PANTHER" id="PTHR43400:SF10">
    <property type="entry name" value="3-OXOSTEROID 1-DEHYDROGENASE"/>
    <property type="match status" value="1"/>
</dbReference>